<dbReference type="EMBL" id="CAJNOL010013366">
    <property type="protein sequence ID" value="CAF1663481.1"/>
    <property type="molecule type" value="Genomic_DNA"/>
</dbReference>
<name>A0A815UUN3_9BILA</name>
<gene>
    <name evidence="2" type="ORF">JXQ802_LOCUS56430</name>
    <name evidence="1" type="ORF">PYM288_LOCUS39865</name>
</gene>
<keyword evidence="4" id="KW-1185">Reference proteome</keyword>
<accession>A0A815UUN3</accession>
<comment type="caution">
    <text evidence="1">The sequence shown here is derived from an EMBL/GenBank/DDBJ whole genome shotgun (WGS) entry which is preliminary data.</text>
</comment>
<evidence type="ECO:0000313" key="3">
    <source>
        <dbReference type="Proteomes" id="UP000663854"/>
    </source>
</evidence>
<evidence type="ECO:0000313" key="4">
    <source>
        <dbReference type="Proteomes" id="UP000663870"/>
    </source>
</evidence>
<sequence>MLPFKKAYGNHSIDIVVDNARTHSAKEFSREGFGMKPGTRFGVDQIQYTDEKGRQQIVHCYFTSGKDKGKSKGLLILAEELNIKVPANVKLEELKRLLSLHKAFQN</sequence>
<dbReference type="Proteomes" id="UP000663870">
    <property type="component" value="Unassembled WGS sequence"/>
</dbReference>
<organism evidence="1 3">
    <name type="scientific">Rotaria sordida</name>
    <dbReference type="NCBI Taxonomy" id="392033"/>
    <lineage>
        <taxon>Eukaryota</taxon>
        <taxon>Metazoa</taxon>
        <taxon>Spiralia</taxon>
        <taxon>Gnathifera</taxon>
        <taxon>Rotifera</taxon>
        <taxon>Eurotatoria</taxon>
        <taxon>Bdelloidea</taxon>
        <taxon>Philodinida</taxon>
        <taxon>Philodinidae</taxon>
        <taxon>Rotaria</taxon>
    </lineage>
</organism>
<dbReference type="AlphaFoldDB" id="A0A815UUN3"/>
<dbReference type="Proteomes" id="UP000663854">
    <property type="component" value="Unassembled WGS sequence"/>
</dbReference>
<proteinExistence type="predicted"/>
<protein>
    <submittedName>
        <fullName evidence="1">Uncharacterized protein</fullName>
    </submittedName>
</protein>
<dbReference type="EMBL" id="CAJNOH010011516">
    <property type="protein sequence ID" value="CAF1525635.1"/>
    <property type="molecule type" value="Genomic_DNA"/>
</dbReference>
<feature type="non-terminal residue" evidence="1">
    <location>
        <position position="106"/>
    </location>
</feature>
<evidence type="ECO:0000313" key="1">
    <source>
        <dbReference type="EMBL" id="CAF1525635.1"/>
    </source>
</evidence>
<evidence type="ECO:0000313" key="2">
    <source>
        <dbReference type="EMBL" id="CAF1663481.1"/>
    </source>
</evidence>
<reference evidence="1" key="1">
    <citation type="submission" date="2021-02" db="EMBL/GenBank/DDBJ databases">
        <authorList>
            <person name="Nowell W R."/>
        </authorList>
    </citation>
    <scope>NUCLEOTIDE SEQUENCE</scope>
</reference>